<dbReference type="Pfam" id="PF22106">
    <property type="entry name" value="NGO1945_C"/>
    <property type="match status" value="1"/>
</dbReference>
<evidence type="ECO:0000259" key="1">
    <source>
        <dbReference type="Pfam" id="PF09836"/>
    </source>
</evidence>
<dbReference type="InterPro" id="IPR018640">
    <property type="entry name" value="DUF2063"/>
</dbReference>
<feature type="domain" description="Putative DNA-binding" evidence="1">
    <location>
        <begin position="42"/>
        <end position="115"/>
    </location>
</feature>
<dbReference type="InterPro" id="IPR054098">
    <property type="entry name" value="NGO1945-like_C"/>
</dbReference>
<dbReference type="EMBL" id="JAQNDK010000003">
    <property type="protein sequence ID" value="MDC0681652.1"/>
    <property type="molecule type" value="Genomic_DNA"/>
</dbReference>
<reference evidence="3 4" key="1">
    <citation type="submission" date="2023-01" db="EMBL/GenBank/DDBJ databases">
        <title>Minimal conservation of predation-associated metabolite biosynthetic gene clusters underscores biosynthetic potential of Myxococcota including descriptions for ten novel species: Archangium lansinium sp. nov., Myxococcus landrumus sp. nov., Nannocystis bai.</title>
        <authorList>
            <person name="Ahearne A."/>
            <person name="Stevens C."/>
            <person name="Dowd S."/>
        </authorList>
    </citation>
    <scope>NUCLEOTIDE SEQUENCE [LARGE SCALE GENOMIC DNA]</scope>
    <source>
        <strain evidence="3 4">WIWO2</strain>
    </source>
</reference>
<keyword evidence="4" id="KW-1185">Reference proteome</keyword>
<dbReference type="Pfam" id="PF09836">
    <property type="entry name" value="DUF2063"/>
    <property type="match status" value="1"/>
</dbReference>
<proteinExistence type="predicted"/>
<comment type="caution">
    <text evidence="3">The sequence shown here is derived from an EMBL/GenBank/DDBJ whole genome shotgun (WGS) entry which is preliminary data.</text>
</comment>
<sequence length="299" mass="31952">MRAPPDPAPPAGLAALMRQLTRMFTAGAPLADDAVLAGLCREHVAGSERLAPAEQADIYRRQFWLRHRDALREDYPALAHVLGDDGFDAFARAYLAAHPPASFTLRDLGRDVAGFAGAHDGFPPALRDLARDVARYEHTLVDLFDGASPPPLDPAKVTDMPADGWSTARIVLHPLLALVRLGHPAHVLRSELKQGLSPALPAPRPVHLAVFRGADLTIRFEELDPQAFALLEALGRGVPLVPACEEVASRAREPAGTEEEGAGEGAGAALAERVGAWFQRWTSWGLIVDVVPGARAEGG</sequence>
<dbReference type="Proteomes" id="UP001217485">
    <property type="component" value="Unassembled WGS sequence"/>
</dbReference>
<accession>A0ABT5C915</accession>
<evidence type="ECO:0000259" key="2">
    <source>
        <dbReference type="Pfam" id="PF22106"/>
    </source>
</evidence>
<feature type="domain" description="NGO1945-like C-terminal" evidence="2">
    <location>
        <begin position="182"/>
        <end position="251"/>
    </location>
</feature>
<protein>
    <submittedName>
        <fullName evidence="3">DNA-binding domain-containing protein</fullName>
    </submittedName>
</protein>
<name>A0ABT5C915_9BACT</name>
<keyword evidence="3" id="KW-0238">DNA-binding</keyword>
<dbReference type="GO" id="GO:0003677">
    <property type="term" value="F:DNA binding"/>
    <property type="evidence" value="ECO:0007669"/>
    <property type="project" value="UniProtKB-KW"/>
</dbReference>
<dbReference type="InterPro" id="IPR044922">
    <property type="entry name" value="DUF2063_N_sf"/>
</dbReference>
<dbReference type="RefSeq" id="WP_272098908.1">
    <property type="nucleotide sequence ID" value="NZ_JAQNDK010000003.1"/>
</dbReference>
<gene>
    <name evidence="3" type="ORF">POL72_28185</name>
</gene>
<dbReference type="Gene3D" id="1.10.150.690">
    <property type="entry name" value="DUF2063"/>
    <property type="match status" value="1"/>
</dbReference>
<evidence type="ECO:0000313" key="3">
    <source>
        <dbReference type="EMBL" id="MDC0681652.1"/>
    </source>
</evidence>
<evidence type="ECO:0000313" key="4">
    <source>
        <dbReference type="Proteomes" id="UP001217485"/>
    </source>
</evidence>
<organism evidence="3 4">
    <name type="scientific">Sorangium atrum</name>
    <dbReference type="NCBI Taxonomy" id="2995308"/>
    <lineage>
        <taxon>Bacteria</taxon>
        <taxon>Pseudomonadati</taxon>
        <taxon>Myxococcota</taxon>
        <taxon>Polyangia</taxon>
        <taxon>Polyangiales</taxon>
        <taxon>Polyangiaceae</taxon>
        <taxon>Sorangium</taxon>
    </lineage>
</organism>